<dbReference type="PANTHER" id="PTHR13976">
    <property type="entry name" value="HETEROGENEOUS NUCLEAR RIBONUCLEOPROTEIN-RELATED"/>
    <property type="match status" value="1"/>
</dbReference>
<evidence type="ECO:0000256" key="3">
    <source>
        <dbReference type="PROSITE-ProRule" id="PRU00176"/>
    </source>
</evidence>
<dbReference type="Pfam" id="PF00076">
    <property type="entry name" value="RRM_1"/>
    <property type="match status" value="2"/>
</dbReference>
<evidence type="ECO:0000256" key="1">
    <source>
        <dbReference type="ARBA" id="ARBA00022737"/>
    </source>
</evidence>
<keyword evidence="2 3" id="KW-0694">RNA-binding</keyword>
<keyword evidence="5" id="KW-1185">Reference proteome</keyword>
<dbReference type="GO" id="GO:0003723">
    <property type="term" value="F:RNA binding"/>
    <property type="evidence" value="ECO:0007669"/>
    <property type="project" value="UniProtKB-UniRule"/>
</dbReference>
<proteinExistence type="predicted"/>
<evidence type="ECO:0000259" key="4">
    <source>
        <dbReference type="PROSITE" id="PS50102"/>
    </source>
</evidence>
<dbReference type="CDD" id="cd12254">
    <property type="entry name" value="RRM_hnRNPH_ESRPs_RBM12_like"/>
    <property type="match status" value="1"/>
</dbReference>
<evidence type="ECO:0000256" key="2">
    <source>
        <dbReference type="ARBA" id="ARBA00022884"/>
    </source>
</evidence>
<dbReference type="InterPro" id="IPR000504">
    <property type="entry name" value="RRM_dom"/>
</dbReference>
<keyword evidence="1" id="KW-0677">Repeat</keyword>
<evidence type="ECO:0000313" key="6">
    <source>
        <dbReference type="WBParaSite" id="jg4851"/>
    </source>
</evidence>
<accession>A0A915ECE2</accession>
<dbReference type="PROSITE" id="PS50102">
    <property type="entry name" value="RRM"/>
    <property type="match status" value="2"/>
</dbReference>
<dbReference type="SUPFAM" id="SSF54928">
    <property type="entry name" value="RNA-binding domain, RBD"/>
    <property type="match status" value="2"/>
</dbReference>
<feature type="domain" description="RRM" evidence="4">
    <location>
        <begin position="12"/>
        <end position="108"/>
    </location>
</feature>
<organism evidence="5 6">
    <name type="scientific">Ditylenchus dipsaci</name>
    <dbReference type="NCBI Taxonomy" id="166011"/>
    <lineage>
        <taxon>Eukaryota</taxon>
        <taxon>Metazoa</taxon>
        <taxon>Ecdysozoa</taxon>
        <taxon>Nematoda</taxon>
        <taxon>Chromadorea</taxon>
        <taxon>Rhabditida</taxon>
        <taxon>Tylenchina</taxon>
        <taxon>Tylenchomorpha</taxon>
        <taxon>Sphaerularioidea</taxon>
        <taxon>Anguinidae</taxon>
        <taxon>Anguininae</taxon>
        <taxon>Ditylenchus</taxon>
    </lineage>
</organism>
<sequence>MSVETKPTPEYYCVRLRGLPYSATEEQIKEFFGGLTVVDNGITFTSSTNGRPSGECYCEFASAEEMQEALKKDRENLGSRYVEVFEVGGVEMEQFKRRKQLKENSANQGFIRVRGLPYNCKKEDLVEFFQGLTVEDVVFGKEQGIEGRPTGEGFICFASSQEADRALQLNGKHLGSRYLEIFKSDGGAYEQFKDRSTRNIVPLRSIPALSEWAWVAVVMDKADLVMLPILAVVMMAMAMEEATANTTPIMEVVMVAMAARWAEEVVEAEGR</sequence>
<dbReference type="InterPro" id="IPR050666">
    <property type="entry name" value="ESRP"/>
</dbReference>
<dbReference type="SMART" id="SM00360">
    <property type="entry name" value="RRM"/>
    <property type="match status" value="2"/>
</dbReference>
<feature type="domain" description="RRM" evidence="4">
    <location>
        <begin position="109"/>
        <end position="186"/>
    </location>
</feature>
<dbReference type="InterPro" id="IPR035979">
    <property type="entry name" value="RBD_domain_sf"/>
</dbReference>
<dbReference type="AlphaFoldDB" id="A0A915ECE2"/>
<name>A0A915ECE2_9BILA</name>
<dbReference type="InterPro" id="IPR012677">
    <property type="entry name" value="Nucleotide-bd_a/b_plait_sf"/>
</dbReference>
<protein>
    <submittedName>
        <fullName evidence="6">RRM domain-containing protein</fullName>
    </submittedName>
</protein>
<reference evidence="6" key="1">
    <citation type="submission" date="2022-11" db="UniProtKB">
        <authorList>
            <consortium name="WormBaseParasite"/>
        </authorList>
    </citation>
    <scope>IDENTIFICATION</scope>
</reference>
<dbReference type="Proteomes" id="UP000887574">
    <property type="component" value="Unplaced"/>
</dbReference>
<dbReference type="WBParaSite" id="jg4851">
    <property type="protein sequence ID" value="jg4851"/>
    <property type="gene ID" value="jg4851"/>
</dbReference>
<dbReference type="Gene3D" id="3.30.70.330">
    <property type="match status" value="2"/>
</dbReference>
<evidence type="ECO:0000313" key="5">
    <source>
        <dbReference type="Proteomes" id="UP000887574"/>
    </source>
</evidence>